<evidence type="ECO:0000313" key="2">
    <source>
        <dbReference type="Proteomes" id="UP000790377"/>
    </source>
</evidence>
<protein>
    <submittedName>
        <fullName evidence="1">Uncharacterized protein</fullName>
    </submittedName>
</protein>
<gene>
    <name evidence="1" type="ORF">BJ138DRAFT_1102608</name>
</gene>
<name>A0ACB8AA08_9AGAM</name>
<reference evidence="1" key="1">
    <citation type="journal article" date="2021" name="New Phytol.">
        <title>Evolutionary innovations through gain and loss of genes in the ectomycorrhizal Boletales.</title>
        <authorList>
            <person name="Wu G."/>
            <person name="Miyauchi S."/>
            <person name="Morin E."/>
            <person name="Kuo A."/>
            <person name="Drula E."/>
            <person name="Varga T."/>
            <person name="Kohler A."/>
            <person name="Feng B."/>
            <person name="Cao Y."/>
            <person name="Lipzen A."/>
            <person name="Daum C."/>
            <person name="Hundley H."/>
            <person name="Pangilinan J."/>
            <person name="Johnson J."/>
            <person name="Barry K."/>
            <person name="LaButti K."/>
            <person name="Ng V."/>
            <person name="Ahrendt S."/>
            <person name="Min B."/>
            <person name="Choi I.G."/>
            <person name="Park H."/>
            <person name="Plett J.M."/>
            <person name="Magnuson J."/>
            <person name="Spatafora J.W."/>
            <person name="Nagy L.G."/>
            <person name="Henrissat B."/>
            <person name="Grigoriev I.V."/>
            <person name="Yang Z.L."/>
            <person name="Xu J."/>
            <person name="Martin F.M."/>
        </authorList>
    </citation>
    <scope>NUCLEOTIDE SEQUENCE</scope>
    <source>
        <strain evidence="1">ATCC 28755</strain>
    </source>
</reference>
<comment type="caution">
    <text evidence="1">The sequence shown here is derived from an EMBL/GenBank/DDBJ whole genome shotgun (WGS) entry which is preliminary data.</text>
</comment>
<sequence length="243" mass="27345">MASSKIPRPSRQAKTLNELRQTMNIGLVEFHAFKISVRSLVGRFLNVNKTLEDQSNEARGRFFIKVLEDNKPLLERFEGHWPVEEYARTHLSKRIGHARWREREFLKRSARTNASTQHAMDGGQGSRSRDESMSLSPPPAEQSVRRGTQHSEAAPDPTAASSSVSAEPLPDIRSPIEIFLTSIRPDFVRFATVFNEIGVNSAESIQLLASCAADVRREFLRSNLAGKANPLEIFVINTHLDRL</sequence>
<dbReference type="Proteomes" id="UP000790377">
    <property type="component" value="Unassembled WGS sequence"/>
</dbReference>
<keyword evidence="2" id="KW-1185">Reference proteome</keyword>
<proteinExistence type="predicted"/>
<organism evidence="1 2">
    <name type="scientific">Hygrophoropsis aurantiaca</name>
    <dbReference type="NCBI Taxonomy" id="72124"/>
    <lineage>
        <taxon>Eukaryota</taxon>
        <taxon>Fungi</taxon>
        <taxon>Dikarya</taxon>
        <taxon>Basidiomycota</taxon>
        <taxon>Agaricomycotina</taxon>
        <taxon>Agaricomycetes</taxon>
        <taxon>Agaricomycetidae</taxon>
        <taxon>Boletales</taxon>
        <taxon>Coniophorineae</taxon>
        <taxon>Hygrophoropsidaceae</taxon>
        <taxon>Hygrophoropsis</taxon>
    </lineage>
</organism>
<dbReference type="EMBL" id="MU267755">
    <property type="protein sequence ID" value="KAH7909508.1"/>
    <property type="molecule type" value="Genomic_DNA"/>
</dbReference>
<evidence type="ECO:0000313" key="1">
    <source>
        <dbReference type="EMBL" id="KAH7909508.1"/>
    </source>
</evidence>
<accession>A0ACB8AA08</accession>